<dbReference type="InterPro" id="IPR045023">
    <property type="entry name" value="FATA/B"/>
</dbReference>
<evidence type="ECO:0000259" key="1">
    <source>
        <dbReference type="Pfam" id="PF20791"/>
    </source>
</evidence>
<dbReference type="InterPro" id="IPR049427">
    <property type="entry name" value="Acyl-ACP_TE_C"/>
</dbReference>
<evidence type="ECO:0000313" key="2">
    <source>
        <dbReference type="EMBL" id="KAL3830841.1"/>
    </source>
</evidence>
<dbReference type="Pfam" id="PF20791">
    <property type="entry name" value="Acyl-ACP_TE_C"/>
    <property type="match status" value="1"/>
</dbReference>
<dbReference type="Gene3D" id="3.10.129.10">
    <property type="entry name" value="Hotdog Thioesterase"/>
    <property type="match status" value="1"/>
</dbReference>
<dbReference type="PANTHER" id="PTHR31727:SF10">
    <property type="entry name" value="ACYL-[ACYL-CARRIER-PROTEIN] HYDROLASE"/>
    <property type="match status" value="1"/>
</dbReference>
<keyword evidence="3" id="KW-1185">Reference proteome</keyword>
<dbReference type="PANTHER" id="PTHR31727">
    <property type="entry name" value="OLEOYL-ACYL CARRIER PROTEIN THIOESTERASE 1, CHLOROPLASTIC"/>
    <property type="match status" value="1"/>
</dbReference>
<dbReference type="Proteomes" id="UP001634393">
    <property type="component" value="Unassembled WGS sequence"/>
</dbReference>
<sequence length="311" mass="35317">MASFPNHVSFCIQCSNTNINPQEPNKHKLHCVKINGSKSTISQALNTTHVDSFYQNVSMKNRQNIPTKKQLVDPYRQGVIVDDKGVEYKQTVTIRSYEVGPDKTATIDSILNLLQNVLPPPLILYEFYAASPIFLIVNKIRIEKTTHLLGDTLPLPPSRVMINVALTPLCYKNTFNSSFSISASDPTRLELHLILKYFAFFPIPDEFLENYQLSNIILEYRRECGTQDVVQSLCEPQEDEQKIGIIEQQYNHIGSNGNFSMSSEILRENGLLGSSNEGPFSYTHLLQIKGESKNEEILRGKTTWKKKISNF</sequence>
<protein>
    <recommendedName>
        <fullName evidence="1">Acyl-ACP thioesterase-like C-terminal domain-containing protein</fullName>
    </recommendedName>
</protein>
<gene>
    <name evidence="2" type="ORF">ACJIZ3_019643</name>
</gene>
<evidence type="ECO:0000313" key="3">
    <source>
        <dbReference type="Proteomes" id="UP001634393"/>
    </source>
</evidence>
<organism evidence="2 3">
    <name type="scientific">Penstemon smallii</name>
    <dbReference type="NCBI Taxonomy" id="265156"/>
    <lineage>
        <taxon>Eukaryota</taxon>
        <taxon>Viridiplantae</taxon>
        <taxon>Streptophyta</taxon>
        <taxon>Embryophyta</taxon>
        <taxon>Tracheophyta</taxon>
        <taxon>Spermatophyta</taxon>
        <taxon>Magnoliopsida</taxon>
        <taxon>eudicotyledons</taxon>
        <taxon>Gunneridae</taxon>
        <taxon>Pentapetalae</taxon>
        <taxon>asterids</taxon>
        <taxon>lamiids</taxon>
        <taxon>Lamiales</taxon>
        <taxon>Plantaginaceae</taxon>
        <taxon>Cheloneae</taxon>
        <taxon>Penstemon</taxon>
    </lineage>
</organism>
<name>A0ABD3T1Q5_9LAMI</name>
<reference evidence="2 3" key="1">
    <citation type="submission" date="2024-12" db="EMBL/GenBank/DDBJ databases">
        <title>The unique morphological basis and parallel evolutionary history of personate flowers in Penstemon.</title>
        <authorList>
            <person name="Depatie T.H."/>
            <person name="Wessinger C.A."/>
        </authorList>
    </citation>
    <scope>NUCLEOTIDE SEQUENCE [LARGE SCALE GENOMIC DNA]</scope>
    <source>
        <strain evidence="2">WTNN_2</strain>
        <tissue evidence="2">Leaf</tissue>
    </source>
</reference>
<dbReference type="AlphaFoldDB" id="A0ABD3T1Q5"/>
<proteinExistence type="predicted"/>
<accession>A0ABD3T1Q5</accession>
<dbReference type="EMBL" id="JBJXBP010000005">
    <property type="protein sequence ID" value="KAL3830841.1"/>
    <property type="molecule type" value="Genomic_DNA"/>
</dbReference>
<comment type="caution">
    <text evidence="2">The sequence shown here is derived from an EMBL/GenBank/DDBJ whole genome shotgun (WGS) entry which is preliminary data.</text>
</comment>
<feature type="domain" description="Acyl-ACP thioesterase-like C-terminal" evidence="1">
    <location>
        <begin position="203"/>
        <end position="245"/>
    </location>
</feature>